<dbReference type="RefSeq" id="XP_006677921.1">
    <property type="nucleotide sequence ID" value="XM_006677858.1"/>
</dbReference>
<feature type="compositionally biased region" description="Acidic residues" evidence="1">
    <location>
        <begin position="114"/>
        <end position="128"/>
    </location>
</feature>
<name>F4P0I9_BATDJ</name>
<dbReference type="PANTHER" id="PTHR12722:SF0">
    <property type="entry name" value="PROTEIN FAM50A"/>
    <property type="match status" value="1"/>
</dbReference>
<dbReference type="GO" id="GO:0005634">
    <property type="term" value="C:nucleus"/>
    <property type="evidence" value="ECO:0000318"/>
    <property type="project" value="GO_Central"/>
</dbReference>
<dbReference type="STRING" id="684364.F4P0I9"/>
<sequence length="319" mass="37634">MANNASEGARALHLERERASMLDQIQKQKDQISKDRTVKVGSDKFVAQNDWVDSELKRQTVGLVRLEDFQRIRSNLEEKKRQDDLETSLTGKTLDKSKKSKKRTTTKAVLSFDFDENGEEQDQSEDFFDQPLKKPKKNPNVDTSFLPDKERKAQEMLERNKLEKEWHDQQEIIKNDRIIVTYSFWDGSGHRKQVECKKGDSIRQFLEKCRVQWPQLRSVNVDNLIYVKEDLLIPSHYSFYDFIINKSRGKSGPLFNFDVRDDVRLVNDAHIETEDSHAGKVMERSWYENNKHIFPASRWEVFDPHKDYGKYSIKDKNKD</sequence>
<accession>F4P0I9</accession>
<dbReference type="FunCoup" id="F4P0I9">
    <property type="interactions" value="314"/>
</dbReference>
<evidence type="ECO:0000256" key="1">
    <source>
        <dbReference type="SAM" id="MobiDB-lite"/>
    </source>
</evidence>
<proteinExistence type="predicted"/>
<organism evidence="3 4">
    <name type="scientific">Batrachochytrium dendrobatidis (strain JAM81 / FGSC 10211)</name>
    <name type="common">Frog chytrid fungus</name>
    <dbReference type="NCBI Taxonomy" id="684364"/>
    <lineage>
        <taxon>Eukaryota</taxon>
        <taxon>Fungi</taxon>
        <taxon>Fungi incertae sedis</taxon>
        <taxon>Chytridiomycota</taxon>
        <taxon>Chytridiomycota incertae sedis</taxon>
        <taxon>Chytridiomycetes</taxon>
        <taxon>Rhizophydiales</taxon>
        <taxon>Rhizophydiales incertae sedis</taxon>
        <taxon>Batrachochytrium</taxon>
    </lineage>
</organism>
<dbReference type="Pfam" id="PF04921">
    <property type="entry name" value="XAP5"/>
    <property type="match status" value="1"/>
</dbReference>
<dbReference type="OMA" id="DFIWVFL"/>
<dbReference type="Proteomes" id="UP000007241">
    <property type="component" value="Unassembled WGS sequence"/>
</dbReference>
<dbReference type="EMBL" id="GL882882">
    <property type="protein sequence ID" value="EGF81292.1"/>
    <property type="molecule type" value="Genomic_DNA"/>
</dbReference>
<protein>
    <recommendedName>
        <fullName evidence="2">FAM50A/XAP5 C-terminal domain-containing protein</fullName>
    </recommendedName>
</protein>
<dbReference type="PANTHER" id="PTHR12722">
    <property type="entry name" value="XAP-5 PROTEIN-RELATED"/>
    <property type="match status" value="1"/>
</dbReference>
<reference evidence="3 4" key="1">
    <citation type="submission" date="2009-12" db="EMBL/GenBank/DDBJ databases">
        <title>The draft genome of Batrachochytrium dendrobatidis.</title>
        <authorList>
            <consortium name="US DOE Joint Genome Institute (JGI-PGF)"/>
            <person name="Kuo A."/>
            <person name="Salamov A."/>
            <person name="Schmutz J."/>
            <person name="Lucas S."/>
            <person name="Pitluck S."/>
            <person name="Rosenblum E."/>
            <person name="Stajich J."/>
            <person name="Eisen M."/>
            <person name="Grigoriev I.V."/>
        </authorList>
    </citation>
    <scope>NUCLEOTIDE SEQUENCE [LARGE SCALE GENOMIC DNA]</scope>
    <source>
        <strain evidence="4">JAM81 / FGSC 10211</strain>
    </source>
</reference>
<dbReference type="OrthoDB" id="1562195at2759"/>
<gene>
    <name evidence="3" type="ORF">BATDEDRAFT_24147</name>
</gene>
<dbReference type="InParanoid" id="F4P0I9"/>
<evidence type="ECO:0000313" key="4">
    <source>
        <dbReference type="Proteomes" id="UP000007241"/>
    </source>
</evidence>
<evidence type="ECO:0000259" key="2">
    <source>
        <dbReference type="Pfam" id="PF04921"/>
    </source>
</evidence>
<dbReference type="HOGENOM" id="CLU_037985_1_0_1"/>
<dbReference type="InterPro" id="IPR048337">
    <property type="entry name" value="FAM50A/XAP5_C"/>
</dbReference>
<feature type="region of interest" description="Disordered" evidence="1">
    <location>
        <begin position="114"/>
        <end position="146"/>
    </location>
</feature>
<dbReference type="AlphaFoldDB" id="F4P0I9"/>
<feature type="domain" description="FAM50A/XAP5 C-terminal" evidence="2">
    <location>
        <begin position="177"/>
        <end position="311"/>
    </location>
</feature>
<dbReference type="InterPro" id="IPR007005">
    <property type="entry name" value="XAP5"/>
</dbReference>
<dbReference type="GeneID" id="18238397"/>
<dbReference type="GO" id="GO:0006325">
    <property type="term" value="P:chromatin organization"/>
    <property type="evidence" value="ECO:0000318"/>
    <property type="project" value="GO_Central"/>
</dbReference>
<keyword evidence="4" id="KW-1185">Reference proteome</keyword>
<evidence type="ECO:0000313" key="3">
    <source>
        <dbReference type="EMBL" id="EGF81292.1"/>
    </source>
</evidence>